<dbReference type="EMBL" id="MU858067">
    <property type="protein sequence ID" value="KAK4216622.1"/>
    <property type="molecule type" value="Genomic_DNA"/>
</dbReference>
<proteinExistence type="predicted"/>
<dbReference type="Proteomes" id="UP001301769">
    <property type="component" value="Unassembled WGS sequence"/>
</dbReference>
<dbReference type="InterPro" id="IPR029063">
    <property type="entry name" value="SAM-dependent_MTases_sf"/>
</dbReference>
<evidence type="ECO:0000313" key="3">
    <source>
        <dbReference type="Proteomes" id="UP001301769"/>
    </source>
</evidence>
<evidence type="ECO:0000313" key="2">
    <source>
        <dbReference type="EMBL" id="KAK4216622.1"/>
    </source>
</evidence>
<dbReference type="PANTHER" id="PTHR39290:SF6">
    <property type="entry name" value="S-ADENOSYL-L-METHIONINE-DEPENDENT METHYLTRANSFERASES SUPERFAMILY PROTEIN"/>
    <property type="match status" value="1"/>
</dbReference>
<dbReference type="PANTHER" id="PTHR39290">
    <property type="entry name" value="C3H1-TYPE DOMAIN-CONTAINING PROTEIN-RELATED"/>
    <property type="match status" value="1"/>
</dbReference>
<protein>
    <submittedName>
        <fullName evidence="2">Uncharacterized protein</fullName>
    </submittedName>
</protein>
<reference evidence="2" key="1">
    <citation type="journal article" date="2023" name="Mol. Phylogenet. Evol.">
        <title>Genome-scale phylogeny and comparative genomics of the fungal order Sordariales.</title>
        <authorList>
            <person name="Hensen N."/>
            <person name="Bonometti L."/>
            <person name="Westerberg I."/>
            <person name="Brannstrom I.O."/>
            <person name="Guillou S."/>
            <person name="Cros-Aarteil S."/>
            <person name="Calhoun S."/>
            <person name="Haridas S."/>
            <person name="Kuo A."/>
            <person name="Mondo S."/>
            <person name="Pangilinan J."/>
            <person name="Riley R."/>
            <person name="LaButti K."/>
            <person name="Andreopoulos B."/>
            <person name="Lipzen A."/>
            <person name="Chen C."/>
            <person name="Yan M."/>
            <person name="Daum C."/>
            <person name="Ng V."/>
            <person name="Clum A."/>
            <person name="Steindorff A."/>
            <person name="Ohm R.A."/>
            <person name="Martin F."/>
            <person name="Silar P."/>
            <person name="Natvig D.O."/>
            <person name="Lalanne C."/>
            <person name="Gautier V."/>
            <person name="Ament-Velasquez S.L."/>
            <person name="Kruys A."/>
            <person name="Hutchinson M.I."/>
            <person name="Powell A.J."/>
            <person name="Barry K."/>
            <person name="Miller A.N."/>
            <person name="Grigoriev I.V."/>
            <person name="Debuchy R."/>
            <person name="Gladieux P."/>
            <person name="Hiltunen Thoren M."/>
            <person name="Johannesson H."/>
        </authorList>
    </citation>
    <scope>NUCLEOTIDE SEQUENCE</scope>
    <source>
        <strain evidence="2">PSN293</strain>
    </source>
</reference>
<reference evidence="2" key="2">
    <citation type="submission" date="2023-05" db="EMBL/GenBank/DDBJ databases">
        <authorList>
            <consortium name="Lawrence Berkeley National Laboratory"/>
            <person name="Steindorff A."/>
            <person name="Hensen N."/>
            <person name="Bonometti L."/>
            <person name="Westerberg I."/>
            <person name="Brannstrom I.O."/>
            <person name="Guillou S."/>
            <person name="Cros-Aarteil S."/>
            <person name="Calhoun S."/>
            <person name="Haridas S."/>
            <person name="Kuo A."/>
            <person name="Mondo S."/>
            <person name="Pangilinan J."/>
            <person name="Riley R."/>
            <person name="Labutti K."/>
            <person name="Andreopoulos B."/>
            <person name="Lipzen A."/>
            <person name="Chen C."/>
            <person name="Yanf M."/>
            <person name="Daum C."/>
            <person name="Ng V."/>
            <person name="Clum A."/>
            <person name="Ohm R."/>
            <person name="Martin F."/>
            <person name="Silar P."/>
            <person name="Natvig D."/>
            <person name="Lalanne C."/>
            <person name="Gautier V."/>
            <person name="Ament-Velasquez S.L."/>
            <person name="Kruys A."/>
            <person name="Hutchinson M.I."/>
            <person name="Powell A.J."/>
            <person name="Barry K."/>
            <person name="Miller A.N."/>
            <person name="Grigoriev I.V."/>
            <person name="Debuchy R."/>
            <person name="Gladieux P."/>
            <person name="Thoren M.H."/>
            <person name="Johannesson H."/>
        </authorList>
    </citation>
    <scope>NUCLEOTIDE SEQUENCE</scope>
    <source>
        <strain evidence="2">PSN293</strain>
    </source>
</reference>
<comment type="caution">
    <text evidence="2">The sequence shown here is derived from an EMBL/GenBank/DDBJ whole genome shotgun (WGS) entry which is preliminary data.</text>
</comment>
<keyword evidence="3" id="KW-1185">Reference proteome</keyword>
<feature type="region of interest" description="Disordered" evidence="1">
    <location>
        <begin position="196"/>
        <end position="221"/>
    </location>
</feature>
<sequence>MGSNHEGTIRCCVGSPVFRPSHSLKDRGRHDAVMLALRTNNDLETAIKTWFSIPEEDDYVYYANTSVKLSQVQQILGQGGAKGLHSWYWSEENGERRPLPSPPVADIDSYISIFLPTTATASALKSFAFNAKRSSIRSAVANHIISKRFIDNSHPLYAQLAAIPKTKAGLPCNPYLDFWAWSCHALEWCGPPPLPQGLDKPSTTTAPSPPPEAGSASTSKMIMPPHRSHPLLAIFMHHFGCAIPTHEALTTLKLLAAGRTIADVGSGNGYWTMMLRSYGLSVIPVDSAQSEWRVNWLEDPPSSSSHMDDSSGGTVLADGATWLSSQKTKGGKDLVLLIVYPIVGADGGGAFTRSLLAAYAGDTIAVVGTQNHNGYTGFKGMAMDEYMEREHKNDGWKRVVQIPLPSFAGKDEALFVFQRRESWCAS</sequence>
<name>A0AAN7BAZ2_9PEZI</name>
<organism evidence="2 3">
    <name type="scientific">Rhypophila decipiens</name>
    <dbReference type="NCBI Taxonomy" id="261697"/>
    <lineage>
        <taxon>Eukaryota</taxon>
        <taxon>Fungi</taxon>
        <taxon>Dikarya</taxon>
        <taxon>Ascomycota</taxon>
        <taxon>Pezizomycotina</taxon>
        <taxon>Sordariomycetes</taxon>
        <taxon>Sordariomycetidae</taxon>
        <taxon>Sordariales</taxon>
        <taxon>Naviculisporaceae</taxon>
        <taxon>Rhypophila</taxon>
    </lineage>
</organism>
<gene>
    <name evidence="2" type="ORF">QBC37DRAFT_438736</name>
</gene>
<evidence type="ECO:0000256" key="1">
    <source>
        <dbReference type="SAM" id="MobiDB-lite"/>
    </source>
</evidence>
<dbReference type="AlphaFoldDB" id="A0AAN7BAZ2"/>
<dbReference type="SUPFAM" id="SSF53335">
    <property type="entry name" value="S-adenosyl-L-methionine-dependent methyltransferases"/>
    <property type="match status" value="1"/>
</dbReference>
<accession>A0AAN7BAZ2</accession>